<evidence type="ECO:0000256" key="10">
    <source>
        <dbReference type="SAM" id="SignalP"/>
    </source>
</evidence>
<evidence type="ECO:0000256" key="2">
    <source>
        <dbReference type="ARBA" id="ARBA00022448"/>
    </source>
</evidence>
<dbReference type="eggNOG" id="KOG0061">
    <property type="taxonomic scope" value="Eukaryota"/>
</dbReference>
<keyword evidence="6 9" id="KW-1133">Transmembrane helix</keyword>
<dbReference type="InterPro" id="IPR003593">
    <property type="entry name" value="AAA+_ATPase"/>
</dbReference>
<dbReference type="GO" id="GO:0016020">
    <property type="term" value="C:membrane"/>
    <property type="evidence" value="ECO:0007669"/>
    <property type="project" value="UniProtKB-SubCell"/>
</dbReference>
<feature type="chain" id="PRO_5009955554" description="ABC transporter domain-containing protein" evidence="10">
    <location>
        <begin position="17"/>
        <end position="962"/>
    </location>
</feature>
<organism evidence="12 13">
    <name type="scientific">Mixia osmundae (strain CBS 9802 / IAM 14324 / JCM 22182 / KY 12970)</name>
    <dbReference type="NCBI Taxonomy" id="764103"/>
    <lineage>
        <taxon>Eukaryota</taxon>
        <taxon>Fungi</taxon>
        <taxon>Dikarya</taxon>
        <taxon>Basidiomycota</taxon>
        <taxon>Pucciniomycotina</taxon>
        <taxon>Mixiomycetes</taxon>
        <taxon>Mixiales</taxon>
        <taxon>Mixiaceae</taxon>
        <taxon>Mixia</taxon>
    </lineage>
</organism>
<dbReference type="InterPro" id="IPR003439">
    <property type="entry name" value="ABC_transporter-like_ATP-bd"/>
</dbReference>
<accession>G7DX63</accession>
<feature type="transmembrane region" description="Helical" evidence="9">
    <location>
        <begin position="851"/>
        <end position="871"/>
    </location>
</feature>
<comment type="caution">
    <text evidence="12">The sequence shown here is derived from an EMBL/GenBank/DDBJ whole genome shotgun (WGS) entry which is preliminary data.</text>
</comment>
<feature type="transmembrane region" description="Helical" evidence="9">
    <location>
        <begin position="822"/>
        <end position="844"/>
    </location>
</feature>
<dbReference type="PANTHER" id="PTHR48041">
    <property type="entry name" value="ABC TRANSPORTER G FAMILY MEMBER 28"/>
    <property type="match status" value="1"/>
</dbReference>
<dbReference type="GO" id="GO:0016887">
    <property type="term" value="F:ATP hydrolysis activity"/>
    <property type="evidence" value="ECO:0007669"/>
    <property type="project" value="InterPro"/>
</dbReference>
<dbReference type="Pfam" id="PF00005">
    <property type="entry name" value="ABC_tran"/>
    <property type="match status" value="1"/>
</dbReference>
<comment type="subcellular location">
    <subcellularLocation>
        <location evidence="1">Membrane</location>
        <topology evidence="1">Multi-pass membrane protein</topology>
    </subcellularLocation>
</comment>
<dbReference type="Pfam" id="PF01061">
    <property type="entry name" value="ABC2_membrane"/>
    <property type="match status" value="1"/>
</dbReference>
<name>G7DX63_MIXOS</name>
<keyword evidence="4" id="KW-0547">Nucleotide-binding</keyword>
<dbReference type="InterPro" id="IPR043926">
    <property type="entry name" value="ABCG_dom"/>
</dbReference>
<dbReference type="Pfam" id="PF19055">
    <property type="entry name" value="ABC2_membrane_7"/>
    <property type="match status" value="1"/>
</dbReference>
<dbReference type="InterPro" id="IPR013525">
    <property type="entry name" value="ABC2_TM"/>
</dbReference>
<sequence>MRAWLIGLAVLRAVAAQTCTNGGYAQAGACVCPPGLTGPTCATLACGNPVQASASRPAIAANAGGRGCAGTGACSSGFTGLDCNLCTSAQACSAALGTTSSPPASSALSPVNTTVTCHQSPLTFTEGFTSCGVINPTLQAVFPGSFTLNIQRSLNTSQSLSSAFGSPGTALAQLWFSNGSTPQQQFYCSASSCTQTALGPAASPHNVTYDCDNLSCNCIPGSKLCGGGGPLDLTATINGLSGPLGVDCDNTGSGTCYFKQAVLQSLFGQNGLGLSNCQFGECVRQNVIDTYTASIEPTDSSLSGGVIAGLAVLGAVIASLMILLLVGLRKQAKARRIPYIDEPTRPVGLSWQNLTYHIRSGSALHSAKTERTGEHLTRSVSGSYLPVVRTQSSGKAILSDVSATVPAGSLLAVMGESGAGKSTLLDILAGRRKAGTVRGKVDVTDTTGLRNVNIAYVDQEDILPAHLTVREALRFAATLKMPENAPRELKEGRIGTVMAQLGLTAVSESRIGSGESRSLSGGERRRLSIALELIARPSILICDEPTSGLDASNATRVVEMLHNLSQGDDQVGRTTVIISIHQPSSRIFQLFDYISLLAVGGRQIYFGPAQASMKHFADLGMPCAVNYNPADHLLEIASADVQSRPVIQRAMSQQSQKEDEKVATSSLTSQNETTSTIRKAYPCATFLTQIEALSRREAINLRRDLTLGVMHNLVAICVGLLVGGLFYNVDDSIAGFQSRVGSLFFLGTLLSFSALSALSTSADSRRLFLRERASAYYSPFAWLLSRIMFDMIPLRLVPATLLGLIVYWMVGLSPHAAEFFKFLLIVLEFSIAITLFNFVLGLAIRATGVAILLSAITNLFQMALAGFFINLPKVPGVLRWLQWLDPLRYTLEALAVNEVTSGLSITDEISGVPISVSATLIMKLLFGFSSSAYYRDVLVMFAFIALFGTSLLGLVWRLHEIR</sequence>
<protein>
    <recommendedName>
        <fullName evidence="11">ABC transporter domain-containing protein</fullName>
    </recommendedName>
</protein>
<dbReference type="InterPro" id="IPR050352">
    <property type="entry name" value="ABCG_transporters"/>
</dbReference>
<evidence type="ECO:0000256" key="8">
    <source>
        <dbReference type="SAM" id="MobiDB-lite"/>
    </source>
</evidence>
<evidence type="ECO:0000313" key="13">
    <source>
        <dbReference type="Proteomes" id="UP000009131"/>
    </source>
</evidence>
<keyword evidence="5" id="KW-0067">ATP-binding</keyword>
<proteinExistence type="predicted"/>
<keyword evidence="3 9" id="KW-0812">Transmembrane</keyword>
<feature type="transmembrane region" description="Helical" evidence="9">
    <location>
        <begin position="741"/>
        <end position="762"/>
    </location>
</feature>
<dbReference type="EMBL" id="BABT02000056">
    <property type="protein sequence ID" value="GAA95173.1"/>
    <property type="molecule type" value="Genomic_DNA"/>
</dbReference>
<dbReference type="GO" id="GO:0140359">
    <property type="term" value="F:ABC-type transporter activity"/>
    <property type="evidence" value="ECO:0007669"/>
    <property type="project" value="InterPro"/>
</dbReference>
<keyword evidence="13" id="KW-1185">Reference proteome</keyword>
<reference evidence="12 13" key="2">
    <citation type="journal article" date="2012" name="Open Biol.">
        <title>Characteristics of nucleosomes and linker DNA regions on the genome of the basidiomycete Mixia osmundae revealed by mono- and dinucleosome mapping.</title>
        <authorList>
            <person name="Nishida H."/>
            <person name="Kondo S."/>
            <person name="Matsumoto T."/>
            <person name="Suzuki Y."/>
            <person name="Yoshikawa H."/>
            <person name="Taylor T.D."/>
            <person name="Sugiyama J."/>
        </authorList>
    </citation>
    <scope>NUCLEOTIDE SEQUENCE [LARGE SCALE GENOMIC DNA]</scope>
    <source>
        <strain evidence="13">CBS 9802 / IAM 14324 / JCM 22182 / KY 12970</strain>
    </source>
</reference>
<dbReference type="OrthoDB" id="66620at2759"/>
<gene>
    <name evidence="12" type="primary">Mo01828</name>
    <name evidence="12" type="ORF">E5Q_01828</name>
</gene>
<dbReference type="HOGENOM" id="CLU_000604_57_1_1"/>
<dbReference type="PROSITE" id="PS50893">
    <property type="entry name" value="ABC_TRANSPORTER_2"/>
    <property type="match status" value="1"/>
</dbReference>
<evidence type="ECO:0000256" key="7">
    <source>
        <dbReference type="ARBA" id="ARBA00023136"/>
    </source>
</evidence>
<feature type="transmembrane region" description="Helical" evidence="9">
    <location>
        <begin position="705"/>
        <end position="729"/>
    </location>
</feature>
<dbReference type="InterPro" id="IPR017871">
    <property type="entry name" value="ABC_transporter-like_CS"/>
</dbReference>
<reference evidence="12 13" key="1">
    <citation type="journal article" date="2011" name="J. Gen. Appl. Microbiol.">
        <title>Draft genome sequencing of the enigmatic basidiomycete Mixia osmundae.</title>
        <authorList>
            <person name="Nishida H."/>
            <person name="Nagatsuka Y."/>
            <person name="Sugiyama J."/>
        </authorList>
    </citation>
    <scope>NUCLEOTIDE SEQUENCE [LARGE SCALE GENOMIC DNA]</scope>
    <source>
        <strain evidence="13">CBS 9802 / IAM 14324 / JCM 22182 / KY 12970</strain>
    </source>
</reference>
<evidence type="ECO:0000259" key="11">
    <source>
        <dbReference type="PROSITE" id="PS50893"/>
    </source>
</evidence>
<evidence type="ECO:0000256" key="5">
    <source>
        <dbReference type="ARBA" id="ARBA00022840"/>
    </source>
</evidence>
<keyword evidence="2" id="KW-0813">Transport</keyword>
<evidence type="ECO:0000256" key="1">
    <source>
        <dbReference type="ARBA" id="ARBA00004141"/>
    </source>
</evidence>
<dbReference type="InParanoid" id="G7DX63"/>
<evidence type="ECO:0000256" key="9">
    <source>
        <dbReference type="SAM" id="Phobius"/>
    </source>
</evidence>
<dbReference type="GO" id="GO:0005524">
    <property type="term" value="F:ATP binding"/>
    <property type="evidence" value="ECO:0007669"/>
    <property type="project" value="UniProtKB-KW"/>
</dbReference>
<evidence type="ECO:0000256" key="3">
    <source>
        <dbReference type="ARBA" id="ARBA00022692"/>
    </source>
</evidence>
<feature type="transmembrane region" description="Helical" evidence="9">
    <location>
        <begin position="306"/>
        <end position="328"/>
    </location>
</feature>
<keyword evidence="7 9" id="KW-0472">Membrane</keyword>
<feature type="signal peptide" evidence="10">
    <location>
        <begin position="1"/>
        <end position="16"/>
    </location>
</feature>
<evidence type="ECO:0000256" key="6">
    <source>
        <dbReference type="ARBA" id="ARBA00022989"/>
    </source>
</evidence>
<evidence type="ECO:0000313" key="12">
    <source>
        <dbReference type="EMBL" id="GAA95173.1"/>
    </source>
</evidence>
<dbReference type="AlphaFoldDB" id="G7DX63"/>
<dbReference type="RefSeq" id="XP_014565887.1">
    <property type="nucleotide sequence ID" value="XM_014710401.1"/>
</dbReference>
<dbReference type="InterPro" id="IPR027417">
    <property type="entry name" value="P-loop_NTPase"/>
</dbReference>
<feature type="region of interest" description="Disordered" evidence="8">
    <location>
        <begin position="650"/>
        <end position="669"/>
    </location>
</feature>
<dbReference type="STRING" id="764103.G7DX63"/>
<dbReference type="PROSITE" id="PS00211">
    <property type="entry name" value="ABC_TRANSPORTER_1"/>
    <property type="match status" value="1"/>
</dbReference>
<dbReference type="SUPFAM" id="SSF52540">
    <property type="entry name" value="P-loop containing nucleoside triphosphate hydrolases"/>
    <property type="match status" value="1"/>
</dbReference>
<feature type="transmembrane region" description="Helical" evidence="9">
    <location>
        <begin position="937"/>
        <end position="956"/>
    </location>
</feature>
<feature type="domain" description="ABC transporter" evidence="11">
    <location>
        <begin position="382"/>
        <end position="624"/>
    </location>
</feature>
<evidence type="ECO:0000256" key="4">
    <source>
        <dbReference type="ARBA" id="ARBA00022741"/>
    </source>
</evidence>
<keyword evidence="10" id="KW-0732">Signal</keyword>
<dbReference type="Gene3D" id="3.40.50.300">
    <property type="entry name" value="P-loop containing nucleotide triphosphate hydrolases"/>
    <property type="match status" value="1"/>
</dbReference>
<dbReference type="Proteomes" id="UP000009131">
    <property type="component" value="Unassembled WGS sequence"/>
</dbReference>
<dbReference type="SMART" id="SM00382">
    <property type="entry name" value="AAA"/>
    <property type="match status" value="1"/>
</dbReference>
<dbReference type="PANTHER" id="PTHR48041:SF139">
    <property type="entry name" value="PROTEIN SCARLET"/>
    <property type="match status" value="1"/>
</dbReference>
<feature type="transmembrane region" description="Helical" evidence="9">
    <location>
        <begin position="792"/>
        <end position="810"/>
    </location>
</feature>
<dbReference type="OMA" id="EQFYCTA"/>
<dbReference type="CDD" id="cd00054">
    <property type="entry name" value="EGF_CA"/>
    <property type="match status" value="1"/>
</dbReference>